<evidence type="ECO:0000313" key="1">
    <source>
        <dbReference type="EMBL" id="WDE07418.1"/>
    </source>
</evidence>
<proteinExistence type="predicted"/>
<reference evidence="1 2" key="2">
    <citation type="journal article" date="2022" name="Mar. Drugs">
        <title>Bioassay-Guided Fractionation Leads to the Detection of Cholic Acid Generated by the Rare Thalassomonas sp.</title>
        <authorList>
            <person name="Pheiffer F."/>
            <person name="Schneider Y.K."/>
            <person name="Hansen E.H."/>
            <person name="Andersen J.H."/>
            <person name="Isaksson J."/>
            <person name="Busche T."/>
            <person name="R C."/>
            <person name="Kalinowski J."/>
            <person name="Zyl L.V."/>
            <person name="Trindade M."/>
        </authorList>
    </citation>
    <scope>NUCLEOTIDE SEQUENCE [LARGE SCALE GENOMIC DNA]</scope>
    <source>
        <strain evidence="1 2">XOM25</strain>
    </source>
</reference>
<dbReference type="Proteomes" id="UP000032352">
    <property type="component" value="Chromosome"/>
</dbReference>
<evidence type="ECO:0000313" key="2">
    <source>
        <dbReference type="Proteomes" id="UP000032352"/>
    </source>
</evidence>
<dbReference type="AlphaFoldDB" id="A0AAE9Z8U4"/>
<dbReference type="KEGG" id="tvd:SG34_011310"/>
<sequence>MKPVKMEKGHYIASGNIQAIDGRHMLAFGDEFDIIHIHKNDRVDVLLNQESLTFDSKNLFRVSIPLSH</sequence>
<keyword evidence="2" id="KW-1185">Reference proteome</keyword>
<reference evidence="1 2" key="1">
    <citation type="journal article" date="2015" name="Genome Announc.">
        <title>Draft Genome Sequences of Marine Isolates of Thalassomonas viridans and Thalassomonas actiniarum.</title>
        <authorList>
            <person name="Olonade I."/>
            <person name="van Zyl L.J."/>
            <person name="Trindade M."/>
        </authorList>
    </citation>
    <scope>NUCLEOTIDE SEQUENCE [LARGE SCALE GENOMIC DNA]</scope>
    <source>
        <strain evidence="1 2">XOM25</strain>
    </source>
</reference>
<organism evidence="1 2">
    <name type="scientific">Thalassomonas viridans</name>
    <dbReference type="NCBI Taxonomy" id="137584"/>
    <lineage>
        <taxon>Bacteria</taxon>
        <taxon>Pseudomonadati</taxon>
        <taxon>Pseudomonadota</taxon>
        <taxon>Gammaproteobacteria</taxon>
        <taxon>Alteromonadales</taxon>
        <taxon>Colwelliaceae</taxon>
        <taxon>Thalassomonas</taxon>
    </lineage>
</organism>
<name>A0AAE9Z8U4_9GAMM</name>
<protein>
    <submittedName>
        <fullName evidence="1">Uncharacterized protein</fullName>
    </submittedName>
</protein>
<accession>A0AAE9Z8U4</accession>
<dbReference type="RefSeq" id="WP_044837887.1">
    <property type="nucleotide sequence ID" value="NZ_CP059733.1"/>
</dbReference>
<dbReference type="EMBL" id="CP059733">
    <property type="protein sequence ID" value="WDE07418.1"/>
    <property type="molecule type" value="Genomic_DNA"/>
</dbReference>
<gene>
    <name evidence="1" type="ORF">SG34_011310</name>
</gene>